<evidence type="ECO:0000313" key="3">
    <source>
        <dbReference type="RefSeq" id="XP_022251392.1"/>
    </source>
</evidence>
<feature type="region of interest" description="Disordered" evidence="1">
    <location>
        <begin position="260"/>
        <end position="280"/>
    </location>
</feature>
<feature type="region of interest" description="Disordered" evidence="1">
    <location>
        <begin position="1534"/>
        <end position="1555"/>
    </location>
</feature>
<feature type="region of interest" description="Disordered" evidence="1">
    <location>
        <begin position="1222"/>
        <end position="1243"/>
    </location>
</feature>
<feature type="compositionally biased region" description="Low complexity" evidence="1">
    <location>
        <begin position="593"/>
        <end position="611"/>
    </location>
</feature>
<dbReference type="PROSITE" id="PS50896">
    <property type="entry name" value="LISH"/>
    <property type="match status" value="1"/>
</dbReference>
<feature type="compositionally biased region" description="Polar residues" evidence="1">
    <location>
        <begin position="1545"/>
        <end position="1555"/>
    </location>
</feature>
<feature type="region of interest" description="Disordered" evidence="1">
    <location>
        <begin position="1992"/>
        <end position="2011"/>
    </location>
</feature>
<evidence type="ECO:0000313" key="2">
    <source>
        <dbReference type="Proteomes" id="UP000694941"/>
    </source>
</evidence>
<evidence type="ECO:0000313" key="4">
    <source>
        <dbReference type="RefSeq" id="XP_022251393.1"/>
    </source>
</evidence>
<name>A0ABM1T687_LIMPO</name>
<evidence type="ECO:0000256" key="1">
    <source>
        <dbReference type="SAM" id="MobiDB-lite"/>
    </source>
</evidence>
<feature type="region of interest" description="Disordered" evidence="1">
    <location>
        <begin position="587"/>
        <end position="612"/>
    </location>
</feature>
<feature type="region of interest" description="Disordered" evidence="1">
    <location>
        <begin position="2167"/>
        <end position="2198"/>
    </location>
</feature>
<organism evidence="2 4">
    <name type="scientific">Limulus polyphemus</name>
    <name type="common">Atlantic horseshoe crab</name>
    <dbReference type="NCBI Taxonomy" id="6850"/>
    <lineage>
        <taxon>Eukaryota</taxon>
        <taxon>Metazoa</taxon>
        <taxon>Ecdysozoa</taxon>
        <taxon>Arthropoda</taxon>
        <taxon>Chelicerata</taxon>
        <taxon>Merostomata</taxon>
        <taxon>Xiphosura</taxon>
        <taxon>Limulidae</taxon>
        <taxon>Limulus</taxon>
    </lineage>
</organism>
<feature type="region of interest" description="Disordered" evidence="1">
    <location>
        <begin position="689"/>
        <end position="708"/>
    </location>
</feature>
<keyword evidence="2" id="KW-1185">Reference proteome</keyword>
<feature type="region of interest" description="Disordered" evidence="1">
    <location>
        <begin position="1183"/>
        <end position="1205"/>
    </location>
</feature>
<feature type="compositionally biased region" description="Basic and acidic residues" evidence="1">
    <location>
        <begin position="1949"/>
        <end position="1963"/>
    </location>
</feature>
<sequence>MMEGFMPSEIARLVLGYLRETGCIQTSETFLAESPHLREYANCLRDGREYPVTIGSQSLNQILQGYSALRGIENRRSLDLEQFIEILENALIQARKLLSEGHSTSLGMQLVNKSGVSQSTERKSLHDDGRNYPSSLQTVSSSCNVALCGGFDRVDPRKQFNPPATGDSYNVKGFDQISSAASGNSSLHNKQNSCTHLCSSKQGLLSECSCGSAGSMFQKSHNINSRLVQGATFRTFDSPGCVSCFRAPLRNECGAHNSYHHHNARESNKSNPKNVEDPNRVSVNRTIERTCNNFQGDISNGHFSEHCQNYRQLSFSHNHISSNSNGAEEMEVEPVRISPKNNSEFTVGSEHFRNHSNSSKYCIMHKLKHEQERIKKNSQVAEQDACIPSSFKEAVLTSRKQNDRTSDLRSAEQDIIKKDEIEKKSKSKFSRIKEIPDFEDTLSPPIEDKEVIIRSKHSEKHFLNASGFGHSLVNPNEFPVKQECFNQSLSNFIERRKDAFEDKLHPPIQPEHQNFGVPLSHLPSSATELSSTPSSFISTKNKEKYKLHQEKLEFIQNSTDVKEINKPKINMCDITTPRSSINVISKDYKSSRQNSQFKSSEISSQHSSKGKTFCEGTEKLKPSYSLSQNSLTRIARIQSWVPPQGLEEPLDEDSSSGVSILSSPGQHYKKSPRKSIMTLSSLVDPNITDISKKENKDPNPSSNVEKNKYIVIDLVESEPGSSDEAEKYATAGHPTDVSVNPLICERNNKTSFKASPNSPVFQNSCDEKIPAINLCENCSECAVDNNELNSGSRFKDLSCKMNSISKSPIYSNQTFDVSSPVTTQNSLTATSKPVIPQTGISINFQNSCHNSRVSCPKPNCSISVTKEASVKKKNVSDSLCHISPSSRVSSSSSLFTETLTKNTEKNKLHSQDFGDNLETSTNYVLRTSNSEAYNEYKDSKSVSNNGRTQNQSGVIGNFAGSLREELMTSSDDNSIPTSLESLTLKTLNTVDKQNLNNHSSLLKSDVQKDEGMLEKIKCKNGSRKKIIPKSIEQQNDSIASKLSSENPKTEFLQVSSLPSDDILQGKKENSYISELVVRSCSSDVMITEKQLKTVSKMKSDYENNQAVKEQTRATSRLLSERAETNHMEKGQQLLMTSDPQLRYTEEQSSALDNKYLSHQLGLKESVGDNTSFAMHEVELESVDQNLKTPISKQRPPLPPRHPDISSPRLLLAQERSLQPSLTTPVKDQNFDDDFRSPRRKNQIPKRRLISSVPPLDHPLPEPEFTYHCEDSLDYAAFLEELINFKTLHEKLAENINKAVSKTYSDKGNSSGPQNTIADFHIDSITSASMTTDSVNGHHDEINKTNISFEEQPRSNCEDKEKLHVSKTEQNARQEHHVPDALIKDVLTETESDPLFEEIIFMLCERQESSRDCLGASSESDSPRRSNNISDIQLSSQQLCAPSDQHENVVNISSSVFPDQNVLESNNRPSSIGISKSEDSCSVNQGFIVDETQQKAQPDLLQQALDASLISIEDQDNINSQEQHCHKRNTIDVQHHTTTSNEEKTGSMSLTFPESSNFSEVGPVRSRVGTSLSVSSFDASNYISFGVNVSNPNVNPSQKEINSTVLQPGVILSNQCVTLPQVSLVSGSVFSVPILSISQSNTQHSFVQQPASAIWVNNSCLNPPTDSLTSVTSSKSALCSLSNSAVTSVKNVMNQAVLPGIYYAVGGNSNNSTVLNLNSSTTNINPNNKLSQQLLVQQVMNNGISLNGETVHLAPTLPQNQLGLSQSYTQPLSSVIMPQINGVRNPVFLTGTQTPVKMGSSDLQYLTLSPSQVLGILSSDSAKLQVVQDGLPTICNLPANTVICEPKEDDKTNLKKTKHHLRLQRNRTRGKSVLQQVVQRKLDVGGHAIILPKATSSQTVPPECSSSVIHQTKVRRCQKSAKKSVSVAGSENQSPQVNIEAHPAEVASTKIDKKPSRNIVDSEKRKKNGIITKKSETFQPRLSCSQTSQALINSWQRKENSSSKKKSSHTPQNLLLSHQKKHSPQLRTLINSARVLVGGQPNGQRHVRVLDFGPEVSQCESVFSEAVTHEISNHCERKYRKSPRRRTPRKSKLVNHFEPHSEVSPKITKESVQQQQLINPCTASKIQLVNNLNHVVKFPSIEEENDKFSKIIENPKIEIGNKFTDDVVTSRSTNDSQEKNQLANIQRDSRPISGNQFDKGNIQSRHVVYDTKLQNELIVDADTQKVCHSVEVHNSLTSDVKIQEVPRDTEVKNILINSADTQKVCHGVEVHNSLTSDVKIQEVPRDTEVKNILINNADTQEVCVQVQRSLIGDVRTQDVSRDTEVQNILTNSADTQELCHGVQVQRSMIGDVRTQDVSRDTEVQNILTNSADTQQVCNSVKVQSSLGEVKTQDVSHDIELQNGLIDNADTQQVCHSVKVQSSLGEVKTQDASHDIELENGLIDDADTQEVCHSVKVQSSLTGEVKTQAVSHDIELENGLIDDADTQQVCHSVQVQSSLGDVKTQDASHDIELENGLIDDADTQQVCHSVQSTE</sequence>
<dbReference type="RefSeq" id="XP_022251392.1">
    <property type="nucleotide sequence ID" value="XM_022395684.1"/>
</dbReference>
<dbReference type="RefSeq" id="XP_022251393.1">
    <property type="nucleotide sequence ID" value="XM_022395685.1"/>
</dbReference>
<dbReference type="GeneID" id="106467488"/>
<feature type="region of interest" description="Disordered" evidence="1">
    <location>
        <begin position="645"/>
        <end position="676"/>
    </location>
</feature>
<accession>A0ABM1T687</accession>
<feature type="compositionally biased region" description="Basic and acidic residues" evidence="1">
    <location>
        <begin position="264"/>
        <end position="279"/>
    </location>
</feature>
<reference evidence="3 4" key="1">
    <citation type="submission" date="2025-05" db="UniProtKB">
        <authorList>
            <consortium name="RefSeq"/>
        </authorList>
    </citation>
    <scope>IDENTIFICATION</scope>
    <source>
        <tissue evidence="3 4">Muscle</tissue>
    </source>
</reference>
<feature type="compositionally biased region" description="Basic and acidic residues" evidence="1">
    <location>
        <begin position="1534"/>
        <end position="1544"/>
    </location>
</feature>
<protein>
    <submittedName>
        <fullName evidence="3 4">Uncharacterized protein LOC106467488</fullName>
    </submittedName>
</protein>
<proteinExistence type="predicted"/>
<gene>
    <name evidence="3 4" type="primary">LOC106467488</name>
</gene>
<dbReference type="InterPro" id="IPR006594">
    <property type="entry name" value="LisH"/>
</dbReference>
<feature type="region of interest" description="Disordered" evidence="1">
    <location>
        <begin position="1923"/>
        <end position="1973"/>
    </location>
</feature>
<dbReference type="Proteomes" id="UP000694941">
    <property type="component" value="Unplaced"/>
</dbReference>